<evidence type="ECO:0000256" key="5">
    <source>
        <dbReference type="SAM" id="MobiDB-lite"/>
    </source>
</evidence>
<feature type="compositionally biased region" description="Polar residues" evidence="5">
    <location>
        <begin position="746"/>
        <end position="763"/>
    </location>
</feature>
<name>A0A4Y7PK42_9AGAM</name>
<feature type="compositionally biased region" description="Polar residues" evidence="5">
    <location>
        <begin position="156"/>
        <end position="166"/>
    </location>
</feature>
<evidence type="ECO:0000256" key="3">
    <source>
        <dbReference type="ARBA" id="ARBA00022833"/>
    </source>
</evidence>
<feature type="compositionally biased region" description="Polar residues" evidence="5">
    <location>
        <begin position="600"/>
        <end position="613"/>
    </location>
</feature>
<keyword evidence="2 4" id="KW-0863">Zinc-finger</keyword>
<feature type="region of interest" description="Disordered" evidence="5">
    <location>
        <begin position="557"/>
        <end position="618"/>
    </location>
</feature>
<dbReference type="InterPro" id="IPR019787">
    <property type="entry name" value="Znf_PHD-finger"/>
</dbReference>
<dbReference type="PROSITE" id="PS01359">
    <property type="entry name" value="ZF_PHD_1"/>
    <property type="match status" value="1"/>
</dbReference>
<dbReference type="VEuPathDB" id="FungiDB:BD410DRAFT_832395"/>
<feature type="compositionally biased region" description="Low complexity" evidence="5">
    <location>
        <begin position="11"/>
        <end position="25"/>
    </location>
</feature>
<keyword evidence="1" id="KW-0479">Metal-binding</keyword>
<proteinExistence type="predicted"/>
<evidence type="ECO:0000259" key="6">
    <source>
        <dbReference type="PROSITE" id="PS50016"/>
    </source>
</evidence>
<organism evidence="7 8">
    <name type="scientific">Rickenella mellea</name>
    <dbReference type="NCBI Taxonomy" id="50990"/>
    <lineage>
        <taxon>Eukaryota</taxon>
        <taxon>Fungi</taxon>
        <taxon>Dikarya</taxon>
        <taxon>Basidiomycota</taxon>
        <taxon>Agaricomycotina</taxon>
        <taxon>Agaricomycetes</taxon>
        <taxon>Hymenochaetales</taxon>
        <taxon>Rickenellaceae</taxon>
        <taxon>Rickenella</taxon>
    </lineage>
</organism>
<dbReference type="SUPFAM" id="SSF57903">
    <property type="entry name" value="FYVE/PHD zinc finger"/>
    <property type="match status" value="1"/>
</dbReference>
<feature type="compositionally biased region" description="Polar residues" evidence="5">
    <location>
        <begin position="69"/>
        <end position="82"/>
    </location>
</feature>
<dbReference type="Pfam" id="PF00628">
    <property type="entry name" value="PHD"/>
    <property type="match status" value="1"/>
</dbReference>
<dbReference type="InterPro" id="IPR019786">
    <property type="entry name" value="Zinc_finger_PHD-type_CS"/>
</dbReference>
<feature type="compositionally biased region" description="Polar residues" evidence="5">
    <location>
        <begin position="26"/>
        <end position="43"/>
    </location>
</feature>
<keyword evidence="3" id="KW-0862">Zinc</keyword>
<feature type="region of interest" description="Disordered" evidence="5">
    <location>
        <begin position="1"/>
        <end position="82"/>
    </location>
</feature>
<dbReference type="EMBL" id="ML170260">
    <property type="protein sequence ID" value="TDL15843.1"/>
    <property type="molecule type" value="Genomic_DNA"/>
</dbReference>
<dbReference type="AlphaFoldDB" id="A0A4Y7PK42"/>
<sequence length="954" mass="105216">MAGTDMEYRPSSSEQSSLSAAQRQETSLPTPGSNGERTMNAIRQRQEVDGNLAESDNRYDVHLERGESSGHQSSMWTSGSAVTTSGRLRAHLPTPHSPNNVIPYFPGVVASPESPLLNVPQRSLSSVSAPATLSQRLPPRPRSPRAASPRMGQMATPETSPASKRTSPPVPITPRPRSAPLSSTHFTNFHAVRVKPEESLTALAPAHIISPPMSTQSISVSPETARASFSSPFMPQFGPVDEPQYLLPFVGGESHHPKYSPPVESGDLFSSATFRGSPPLSSTPFPPNRLGSSSKLVDEKLEEKVNVVDPEELLVDRQQAPGLSSTVRRSASGIDSHAESTIPGPSHVGLQIIASPTKGRRLKLFDFKQTSAESFEESLMTHGYGTYGEPRTPQKRISATDGLSQEAIDWLTHNTPAGPSTIPVTSEMDIEVSERELKKRKRLQAFQRGPLVTQPKLQPVEVEGKGRILLNLPTEEAETAPAGSPVKKRVVGRKRKGATDKKSRVVITQAGGPDRHDEPRWLDSEFPWCLRGKERDDETKLEDQERLRWIEKFLDRETDSDDEEEGDVPRAMPPTHELDEPCNEPHPRLGRGKMVPLQADPSTTRAEPTNQRDNVFIPSDPADARAALLSKRSVRILAHRKRQFRSGLSRENEGEVRCICGEGDDGTPQVQCDDCHLWYHWDCIGIQDEKELGDEDDPWYCSSCITYRKSGREPSPETSSPIYRQPTLVPTDDLVPSGTGRDVAFYQSSPQGSAQRGWSTSAPPQTPDRNEQTREAYSSRRPWESGPRAGPSTPLAWSHGVQVYSTPRGPFDDYGPDEPAFDPTSTPSRGIKLGMPFVTPKSDWTSRAGGLLFTPRNAPGIVNRNPFLLSSEESGNLGAHFRNIYSSDDTPVRRAHTTDRPRLLAPRHMLDSPLASRSFIPFPDIDDSPIIRSKEDYNGSAELRHLPRDRPTSR</sequence>
<dbReference type="InterPro" id="IPR001965">
    <property type="entry name" value="Znf_PHD"/>
</dbReference>
<feature type="compositionally biased region" description="Basic and acidic residues" evidence="5">
    <location>
        <begin position="932"/>
        <end position="954"/>
    </location>
</feature>
<dbReference type="OrthoDB" id="436852at2759"/>
<dbReference type="CDD" id="cd15522">
    <property type="entry name" value="PHD_TAF3"/>
    <property type="match status" value="1"/>
</dbReference>
<feature type="compositionally biased region" description="Basic and acidic residues" evidence="5">
    <location>
        <begin position="55"/>
        <end position="68"/>
    </location>
</feature>
<gene>
    <name evidence="7" type="ORF">BD410DRAFT_832395</name>
</gene>
<dbReference type="PANTHER" id="PTHR46452:SF1">
    <property type="entry name" value="TRANSCRIPTION INITIATION FACTOR TFIID SUBUNIT 3"/>
    <property type="match status" value="1"/>
</dbReference>
<feature type="compositionally biased region" description="Basic and acidic residues" evidence="5">
    <location>
        <begin position="576"/>
        <end position="587"/>
    </location>
</feature>
<evidence type="ECO:0000256" key="2">
    <source>
        <dbReference type="ARBA" id="ARBA00022771"/>
    </source>
</evidence>
<dbReference type="SMART" id="SM00249">
    <property type="entry name" value="PHD"/>
    <property type="match status" value="1"/>
</dbReference>
<protein>
    <recommendedName>
        <fullName evidence="6">PHD-type domain-containing protein</fullName>
    </recommendedName>
</protein>
<dbReference type="GO" id="GO:0008270">
    <property type="term" value="F:zinc ion binding"/>
    <property type="evidence" value="ECO:0007669"/>
    <property type="project" value="UniProtKB-KW"/>
</dbReference>
<feature type="region of interest" description="Disordered" evidence="5">
    <location>
        <begin position="709"/>
        <end position="834"/>
    </location>
</feature>
<dbReference type="STRING" id="50990.A0A4Y7PK42"/>
<feature type="compositionally biased region" description="Basic and acidic residues" evidence="5">
    <location>
        <begin position="768"/>
        <end position="783"/>
    </location>
</feature>
<dbReference type="GO" id="GO:0005669">
    <property type="term" value="C:transcription factor TFIID complex"/>
    <property type="evidence" value="ECO:0007669"/>
    <property type="project" value="TreeGrafter"/>
</dbReference>
<evidence type="ECO:0000313" key="7">
    <source>
        <dbReference type="EMBL" id="TDL15843.1"/>
    </source>
</evidence>
<dbReference type="Proteomes" id="UP000294933">
    <property type="component" value="Unassembled WGS sequence"/>
</dbReference>
<dbReference type="PROSITE" id="PS50016">
    <property type="entry name" value="ZF_PHD_2"/>
    <property type="match status" value="1"/>
</dbReference>
<dbReference type="InterPro" id="IPR013083">
    <property type="entry name" value="Znf_RING/FYVE/PHD"/>
</dbReference>
<evidence type="ECO:0000256" key="4">
    <source>
        <dbReference type="PROSITE-ProRule" id="PRU00146"/>
    </source>
</evidence>
<keyword evidence="8" id="KW-1185">Reference proteome</keyword>
<reference evidence="7 8" key="1">
    <citation type="submission" date="2018-06" db="EMBL/GenBank/DDBJ databases">
        <title>A transcriptomic atlas of mushroom development highlights an independent origin of complex multicellularity.</title>
        <authorList>
            <consortium name="DOE Joint Genome Institute"/>
            <person name="Krizsan K."/>
            <person name="Almasi E."/>
            <person name="Merenyi Z."/>
            <person name="Sahu N."/>
            <person name="Viragh M."/>
            <person name="Koszo T."/>
            <person name="Mondo S."/>
            <person name="Kiss B."/>
            <person name="Balint B."/>
            <person name="Kues U."/>
            <person name="Barry K."/>
            <person name="Hegedus J.C."/>
            <person name="Henrissat B."/>
            <person name="Johnson J."/>
            <person name="Lipzen A."/>
            <person name="Ohm R."/>
            <person name="Nagy I."/>
            <person name="Pangilinan J."/>
            <person name="Yan J."/>
            <person name="Xiong Y."/>
            <person name="Grigoriev I.V."/>
            <person name="Hibbett D.S."/>
            <person name="Nagy L.G."/>
        </authorList>
    </citation>
    <scope>NUCLEOTIDE SEQUENCE [LARGE SCALE GENOMIC DNA]</scope>
    <source>
        <strain evidence="7 8">SZMC22713</strain>
    </source>
</reference>
<dbReference type="PANTHER" id="PTHR46452">
    <property type="entry name" value="TRANSCRIPTION INITIATION FACTOR TFIID SUBUNIT 3"/>
    <property type="match status" value="1"/>
</dbReference>
<feature type="region of interest" description="Disordered" evidence="5">
    <location>
        <begin position="917"/>
        <end position="954"/>
    </location>
</feature>
<dbReference type="Gene3D" id="3.30.40.10">
    <property type="entry name" value="Zinc/RING finger domain, C3HC4 (zinc finger)"/>
    <property type="match status" value="1"/>
</dbReference>
<dbReference type="GO" id="GO:0045944">
    <property type="term" value="P:positive regulation of transcription by RNA polymerase II"/>
    <property type="evidence" value="ECO:0007669"/>
    <property type="project" value="TreeGrafter"/>
</dbReference>
<dbReference type="InterPro" id="IPR011011">
    <property type="entry name" value="Znf_FYVE_PHD"/>
</dbReference>
<feature type="compositionally biased region" description="Polar residues" evidence="5">
    <location>
        <begin position="126"/>
        <end position="135"/>
    </location>
</feature>
<evidence type="ECO:0000313" key="8">
    <source>
        <dbReference type="Proteomes" id="UP000294933"/>
    </source>
</evidence>
<feature type="compositionally biased region" description="Low complexity" evidence="5">
    <location>
        <begin position="918"/>
        <end position="931"/>
    </location>
</feature>
<feature type="region of interest" description="Disordered" evidence="5">
    <location>
        <begin position="479"/>
        <end position="504"/>
    </location>
</feature>
<feature type="compositionally biased region" description="Basic residues" evidence="5">
    <location>
        <begin position="486"/>
        <end position="496"/>
    </location>
</feature>
<accession>A0A4Y7PK42</accession>
<feature type="domain" description="PHD-type" evidence="6">
    <location>
        <begin position="655"/>
        <end position="707"/>
    </location>
</feature>
<feature type="region of interest" description="Disordered" evidence="5">
    <location>
        <begin position="126"/>
        <end position="183"/>
    </location>
</feature>
<evidence type="ECO:0000256" key="1">
    <source>
        <dbReference type="ARBA" id="ARBA00022723"/>
    </source>
</evidence>